<feature type="compositionally biased region" description="Polar residues" evidence="1">
    <location>
        <begin position="771"/>
        <end position="784"/>
    </location>
</feature>
<reference evidence="2" key="2">
    <citation type="submission" date="2020-11" db="EMBL/GenBank/DDBJ databases">
        <authorList>
            <consortium name="DOE Joint Genome Institute"/>
            <person name="Kuo A."/>
            <person name="Miyauchi S."/>
            <person name="Kiss E."/>
            <person name="Drula E."/>
            <person name="Kohler A."/>
            <person name="Sanchez-Garcia M."/>
            <person name="Andreopoulos B."/>
            <person name="Barry K.W."/>
            <person name="Bonito G."/>
            <person name="Buee M."/>
            <person name="Carver A."/>
            <person name="Chen C."/>
            <person name="Cichocki N."/>
            <person name="Clum A."/>
            <person name="Culley D."/>
            <person name="Crous P.W."/>
            <person name="Fauchery L."/>
            <person name="Girlanda M."/>
            <person name="Hayes R."/>
            <person name="Keri Z."/>
            <person name="Labutti K."/>
            <person name="Lipzen A."/>
            <person name="Lombard V."/>
            <person name="Magnuson J."/>
            <person name="Maillard F."/>
            <person name="Morin E."/>
            <person name="Murat C."/>
            <person name="Nolan M."/>
            <person name="Ohm R."/>
            <person name="Pangilinan J."/>
            <person name="Pereira M."/>
            <person name="Perotto S."/>
            <person name="Peter M."/>
            <person name="Riley R."/>
            <person name="Sitrit Y."/>
            <person name="Stielow B."/>
            <person name="Szollosi G."/>
            <person name="Zifcakova L."/>
            <person name="Stursova M."/>
            <person name="Spatafora J.W."/>
            <person name="Tedersoo L."/>
            <person name="Vaario L.-M."/>
            <person name="Yamada A."/>
            <person name="Yan M."/>
            <person name="Wang P."/>
            <person name="Xu J."/>
            <person name="Bruns T."/>
            <person name="Baldrian P."/>
            <person name="Vilgalys R."/>
            <person name="Henrissat B."/>
            <person name="Grigoriev I.V."/>
            <person name="Hibbett D."/>
            <person name="Nagy L.G."/>
            <person name="Martin F.M."/>
        </authorList>
    </citation>
    <scope>NUCLEOTIDE SEQUENCE</scope>
    <source>
        <strain evidence="2">UH-Tt-Lm1</strain>
    </source>
</reference>
<feature type="region of interest" description="Disordered" evidence="1">
    <location>
        <begin position="1141"/>
        <end position="1311"/>
    </location>
</feature>
<feature type="compositionally biased region" description="Polar residues" evidence="1">
    <location>
        <begin position="1243"/>
        <end position="1262"/>
    </location>
</feature>
<feature type="region of interest" description="Disordered" evidence="1">
    <location>
        <begin position="1382"/>
        <end position="1509"/>
    </location>
</feature>
<feature type="region of interest" description="Disordered" evidence="1">
    <location>
        <begin position="1"/>
        <end position="218"/>
    </location>
</feature>
<feature type="compositionally biased region" description="Low complexity" evidence="1">
    <location>
        <begin position="534"/>
        <end position="545"/>
    </location>
</feature>
<feature type="compositionally biased region" description="Low complexity" evidence="1">
    <location>
        <begin position="509"/>
        <end position="521"/>
    </location>
</feature>
<keyword evidence="3" id="KW-1185">Reference proteome</keyword>
<feature type="compositionally biased region" description="Basic and acidic residues" evidence="1">
    <location>
        <begin position="1179"/>
        <end position="1194"/>
    </location>
</feature>
<feature type="compositionally biased region" description="Low complexity" evidence="1">
    <location>
        <begin position="88"/>
        <end position="104"/>
    </location>
</feature>
<feature type="compositionally biased region" description="Polar residues" evidence="1">
    <location>
        <begin position="31"/>
        <end position="41"/>
    </location>
</feature>
<proteinExistence type="predicted"/>
<dbReference type="EMBL" id="WIUZ02000006">
    <property type="protein sequence ID" value="KAF9785983.1"/>
    <property type="molecule type" value="Genomic_DNA"/>
</dbReference>
<feature type="region of interest" description="Disordered" evidence="1">
    <location>
        <begin position="982"/>
        <end position="1007"/>
    </location>
</feature>
<feature type="compositionally biased region" description="Basic and acidic residues" evidence="1">
    <location>
        <begin position="817"/>
        <end position="839"/>
    </location>
</feature>
<reference evidence="2" key="1">
    <citation type="journal article" date="2020" name="Nat. Commun.">
        <title>Large-scale genome sequencing of mycorrhizal fungi provides insights into the early evolution of symbiotic traits.</title>
        <authorList>
            <person name="Miyauchi S."/>
            <person name="Kiss E."/>
            <person name="Kuo A."/>
            <person name="Drula E."/>
            <person name="Kohler A."/>
            <person name="Sanchez-Garcia M."/>
            <person name="Morin E."/>
            <person name="Andreopoulos B."/>
            <person name="Barry K.W."/>
            <person name="Bonito G."/>
            <person name="Buee M."/>
            <person name="Carver A."/>
            <person name="Chen C."/>
            <person name="Cichocki N."/>
            <person name="Clum A."/>
            <person name="Culley D."/>
            <person name="Crous P.W."/>
            <person name="Fauchery L."/>
            <person name="Girlanda M."/>
            <person name="Hayes R.D."/>
            <person name="Keri Z."/>
            <person name="LaButti K."/>
            <person name="Lipzen A."/>
            <person name="Lombard V."/>
            <person name="Magnuson J."/>
            <person name="Maillard F."/>
            <person name="Murat C."/>
            <person name="Nolan M."/>
            <person name="Ohm R.A."/>
            <person name="Pangilinan J."/>
            <person name="Pereira M.F."/>
            <person name="Perotto S."/>
            <person name="Peter M."/>
            <person name="Pfister S."/>
            <person name="Riley R."/>
            <person name="Sitrit Y."/>
            <person name="Stielow J.B."/>
            <person name="Szollosi G."/>
            <person name="Zifcakova L."/>
            <person name="Stursova M."/>
            <person name="Spatafora J.W."/>
            <person name="Tedersoo L."/>
            <person name="Vaario L.M."/>
            <person name="Yamada A."/>
            <person name="Yan M."/>
            <person name="Wang P."/>
            <person name="Xu J."/>
            <person name="Bruns T."/>
            <person name="Baldrian P."/>
            <person name="Vilgalys R."/>
            <person name="Dunand C."/>
            <person name="Henrissat B."/>
            <person name="Grigoriev I.V."/>
            <person name="Hibbett D."/>
            <person name="Nagy L.G."/>
            <person name="Martin F.M."/>
        </authorList>
    </citation>
    <scope>NUCLEOTIDE SEQUENCE</scope>
    <source>
        <strain evidence="2">UH-Tt-Lm1</strain>
    </source>
</reference>
<evidence type="ECO:0000313" key="2">
    <source>
        <dbReference type="EMBL" id="KAF9785983.1"/>
    </source>
</evidence>
<gene>
    <name evidence="2" type="ORF">BJ322DRAFT_1057290</name>
</gene>
<evidence type="ECO:0000313" key="3">
    <source>
        <dbReference type="Proteomes" id="UP000736335"/>
    </source>
</evidence>
<organism evidence="2 3">
    <name type="scientific">Thelephora terrestris</name>
    <dbReference type="NCBI Taxonomy" id="56493"/>
    <lineage>
        <taxon>Eukaryota</taxon>
        <taxon>Fungi</taxon>
        <taxon>Dikarya</taxon>
        <taxon>Basidiomycota</taxon>
        <taxon>Agaricomycotina</taxon>
        <taxon>Agaricomycetes</taxon>
        <taxon>Thelephorales</taxon>
        <taxon>Thelephoraceae</taxon>
        <taxon>Thelephora</taxon>
    </lineage>
</organism>
<dbReference type="Proteomes" id="UP000736335">
    <property type="component" value="Unassembled WGS sequence"/>
</dbReference>
<feature type="compositionally biased region" description="Low complexity" evidence="1">
    <location>
        <begin position="42"/>
        <end position="55"/>
    </location>
</feature>
<feature type="compositionally biased region" description="Basic and acidic residues" evidence="1">
    <location>
        <begin position="331"/>
        <end position="343"/>
    </location>
</feature>
<name>A0A9P6HFP9_9AGAM</name>
<feature type="compositionally biased region" description="Basic and acidic residues" evidence="1">
    <location>
        <begin position="749"/>
        <end position="767"/>
    </location>
</feature>
<comment type="caution">
    <text evidence="2">The sequence shown here is derived from an EMBL/GenBank/DDBJ whole genome shotgun (WGS) entry which is preliminary data.</text>
</comment>
<feature type="compositionally biased region" description="Polar residues" evidence="1">
    <location>
        <begin position="803"/>
        <end position="816"/>
    </location>
</feature>
<feature type="compositionally biased region" description="Polar residues" evidence="1">
    <location>
        <begin position="164"/>
        <end position="175"/>
    </location>
</feature>
<protein>
    <submittedName>
        <fullName evidence="2">Uncharacterized protein</fullName>
    </submittedName>
</protein>
<feature type="compositionally biased region" description="Pro residues" evidence="1">
    <location>
        <begin position="852"/>
        <end position="862"/>
    </location>
</feature>
<feature type="compositionally biased region" description="Low complexity" evidence="1">
    <location>
        <begin position="785"/>
        <end position="802"/>
    </location>
</feature>
<feature type="compositionally biased region" description="Low complexity" evidence="1">
    <location>
        <begin position="146"/>
        <end position="163"/>
    </location>
</feature>
<feature type="compositionally biased region" description="Basic and acidic residues" evidence="1">
    <location>
        <begin position="567"/>
        <end position="604"/>
    </location>
</feature>
<accession>A0A9P6HFP9</accession>
<feature type="compositionally biased region" description="Polar residues" evidence="1">
    <location>
        <begin position="1280"/>
        <end position="1304"/>
    </location>
</feature>
<dbReference type="OrthoDB" id="205794at2759"/>
<feature type="compositionally biased region" description="Low complexity" evidence="1">
    <location>
        <begin position="648"/>
        <end position="673"/>
    </location>
</feature>
<sequence>MANIDTNKQDLTKSSDAGLVTGDAVEKESKTPVQEVTASKDTPSVTTPPQTSTTPALNGGLTSTSVTKAPHPKKFSSLNINKKFLENTSATPSQSSSTSTSSSTKVGIVNPKPISQTSASHPRLITTKLTTSAQPSSLTGPGWSRPSSVTPTPSNTNSPPATSGQALTNTASHSAPQLPHVGKVIQPQPRGSLPGKKDSSGPAWGFVRGSGNASVPDLQSEFPTAAEVAQVRSAMLSEKQEAAQTAALQKQAMRAEADAFRGVHLDPNAHHWDEMEEDDDNFLAEVIDFGDGRQYTVQHASEESGAAPTEQPLEADGDQGAQPTATSSPPMRKEDRFRDDFDRSWPPSKSHLPPVLPDAGPYGQSPLSPNGPSKVLFNERSNRLEPYSGRQSSQPGRRRARDAQPPVEPRGGRDLPPHTPHLLQKNESLPQRPPRPGNMEPPRLDTSVMRDGKAGWREGHSPSSSVASSHLSSAVHGHARWSRDEGPGRRPSMSNGRTPSRDFARPHQSSMISPSSPSRSPQLLREERLPQTQSPSLSVRSLSSSAHPAMSPVIDDDEVRQAAMHNAAERAKIRRQQEEEERERVKERARKKAEELAAKIEAQKVDAAQIPPTSTPETAKLALEETPSESGTPGDGTAHPQFTQRQQSTTDSIASTSDSWRAHVTPSPSSPTTITVKHALHAADDLDSLSVKEGEDVESFDFSDLGKLTGAPGKTVPPDPATAPSTHLVDARNGEPPIPPNSEGSSWRRKQDEPHPEPGSDDSKSGADELTINTDGPSTRTSVDQSHPSSHPQSHPSQRSPRTNTFREASMNSLDDTLSRIKGALDHMHEPPPPEEKNANMESRQPRSQHPTPVPPLQTPKPEPLKSSKWLPPALRPKDYVSNPFGSDMEENVTKQPLPVPPSETAAVLFPKSGVARGPLSKRQLGASKFPSNGIRWDVLTWDPPVEGMNRRDFSLNEVLFRKPVYVKGKIRARVNLPRLGNSRFRGKGPPTGAFGRPRGGDDAQTWRRSEPLPEVIELPEPPNALETVSVSPPPVSQDEIKALTPATITPQLPVGSNETVSRQKSQRKMLAVEDVAFYRARADVPTVETVTAVSFTVSSELDEGSRPEVREEVTLSVPASVGSPASRVSEAAIDPHIPVLSQGQMDSKGSGASPETVPIEPPQSHANGTWTKPPLTYRAKESPSRAPDPEHLKIVWSKSGGDDPLPSVNSLKGIADDFTTVPFSLQDVKSEDGETPPPTAPSRMSLSQVTRAFQQVPTNNRPVPPLSSSASSPPERQHNFSGQPPQQQNNRQSYGPTYSSPLMSHSPAPGQMVYAQGSPVPSRMVVNGHASPYMHPQPMWVPVPQGPSPPLQNPGSMMRPVPSPFPNQVVTYPPNMYGGPPPPMTNGPIPQQPNGAHPSQGRGRGGVPMLSPIMAPANAVPPHQGHPGMMYPPSPAMMQPPVGVPGYPPHMQQHHGGNGGVGRGQVRNGYDGLPGMHGHPPPHPPSTPSQGPPQPLHAYPMSPYRQPW</sequence>
<evidence type="ECO:0000256" key="1">
    <source>
        <dbReference type="SAM" id="MobiDB-lite"/>
    </source>
</evidence>
<feature type="compositionally biased region" description="Pro residues" evidence="1">
    <location>
        <begin position="1480"/>
        <end position="1496"/>
    </location>
</feature>
<feature type="region of interest" description="Disordered" evidence="1">
    <location>
        <begin position="701"/>
        <end position="905"/>
    </location>
</feature>
<feature type="compositionally biased region" description="Low complexity" evidence="1">
    <location>
        <begin position="461"/>
        <end position="476"/>
    </location>
</feature>
<feature type="compositionally biased region" description="Basic and acidic residues" evidence="1">
    <location>
        <begin position="448"/>
        <end position="460"/>
    </location>
</feature>
<feature type="compositionally biased region" description="Polar residues" evidence="1">
    <location>
        <begin position="127"/>
        <end position="139"/>
    </location>
</feature>
<feature type="region of interest" description="Disordered" evidence="1">
    <location>
        <begin position="293"/>
        <end position="675"/>
    </location>
</feature>
<feature type="compositionally biased region" description="Low complexity" evidence="1">
    <location>
        <begin position="1465"/>
        <end position="1479"/>
    </location>
</feature>
<feature type="compositionally biased region" description="Polar residues" evidence="1">
    <location>
        <begin position="840"/>
        <end position="850"/>
    </location>
</feature>